<accession>A0ACC0ARC3</accession>
<gene>
    <name evidence="1" type="ORF">M9H77_22604</name>
</gene>
<sequence>MAGAYEKNLPAVPDWLNKGDNAWQMTAATLVGIQSMPGLVILYASIVKKKWAVNSAFMALYAFAAVLICWVLLCYRLAFGDRLLPFWGKGAPALSQNYLIRRAGIPESTHYYDNGEIENQMIQPFYPMASLVYFQFTFAAITTILVAGSVLGRMNIKAWMAFVPLWLVFCYTVGAFSFWGGGFFFHWGVIDYSGGYVIHLSSGISGFTAAYWVGPRLKSDRERFPPNNVLLMLAGAGLLWMGWSGFNGGAPYAANIDSSIAVLNTNICAATSLLVWTSLDVVYFGKPSVIGAIQGMITGLACVTPGAGVVQPWAAIVMGILSGSIPWFSMMILHKKSILLQKVDDTLAVFYTHGVAGILGGLLTGLLAEPTLCRLILPVKGTKGAFYGGGTQILKQLVGALFVVGWNFLATTLILLFIKLFIALRMPDDQLMIGDDAVHGEEAYALWGDGEKFDPTEHGWLGGTATAEELRPPPGFVNGARGVTINL</sequence>
<keyword evidence="2" id="KW-1185">Reference proteome</keyword>
<name>A0ACC0ARC3_CATRO</name>
<reference evidence="2" key="1">
    <citation type="journal article" date="2023" name="Nat. Plants">
        <title>Single-cell RNA sequencing provides a high-resolution roadmap for understanding the multicellular compartmentation of specialized metabolism.</title>
        <authorList>
            <person name="Sun S."/>
            <person name="Shen X."/>
            <person name="Li Y."/>
            <person name="Li Y."/>
            <person name="Wang S."/>
            <person name="Li R."/>
            <person name="Zhang H."/>
            <person name="Shen G."/>
            <person name="Guo B."/>
            <person name="Wei J."/>
            <person name="Xu J."/>
            <person name="St-Pierre B."/>
            <person name="Chen S."/>
            <person name="Sun C."/>
        </authorList>
    </citation>
    <scope>NUCLEOTIDE SEQUENCE [LARGE SCALE GENOMIC DNA]</scope>
</reference>
<evidence type="ECO:0000313" key="2">
    <source>
        <dbReference type="Proteomes" id="UP001060085"/>
    </source>
</evidence>
<comment type="caution">
    <text evidence="1">The sequence shown here is derived from an EMBL/GenBank/DDBJ whole genome shotgun (WGS) entry which is preliminary data.</text>
</comment>
<protein>
    <submittedName>
        <fullName evidence="1">Uncharacterized protein</fullName>
    </submittedName>
</protein>
<organism evidence="1 2">
    <name type="scientific">Catharanthus roseus</name>
    <name type="common">Madagascar periwinkle</name>
    <name type="synonym">Vinca rosea</name>
    <dbReference type="NCBI Taxonomy" id="4058"/>
    <lineage>
        <taxon>Eukaryota</taxon>
        <taxon>Viridiplantae</taxon>
        <taxon>Streptophyta</taxon>
        <taxon>Embryophyta</taxon>
        <taxon>Tracheophyta</taxon>
        <taxon>Spermatophyta</taxon>
        <taxon>Magnoliopsida</taxon>
        <taxon>eudicotyledons</taxon>
        <taxon>Gunneridae</taxon>
        <taxon>Pentapetalae</taxon>
        <taxon>asterids</taxon>
        <taxon>lamiids</taxon>
        <taxon>Gentianales</taxon>
        <taxon>Apocynaceae</taxon>
        <taxon>Rauvolfioideae</taxon>
        <taxon>Vinceae</taxon>
        <taxon>Catharanthinae</taxon>
        <taxon>Catharanthus</taxon>
    </lineage>
</organism>
<proteinExistence type="predicted"/>
<evidence type="ECO:0000313" key="1">
    <source>
        <dbReference type="EMBL" id="KAI5663281.1"/>
    </source>
</evidence>
<dbReference type="EMBL" id="CM044705">
    <property type="protein sequence ID" value="KAI5663281.1"/>
    <property type="molecule type" value="Genomic_DNA"/>
</dbReference>
<dbReference type="Proteomes" id="UP001060085">
    <property type="component" value="Linkage Group LG05"/>
</dbReference>